<proteinExistence type="predicted"/>
<dbReference type="PANTHER" id="PTHR48079:SF6">
    <property type="entry name" value="NAD(P)-BINDING DOMAIN-CONTAINING PROTEIN-RELATED"/>
    <property type="match status" value="1"/>
</dbReference>
<reference evidence="2 3" key="1">
    <citation type="submission" date="2020-10" db="EMBL/GenBank/DDBJ databases">
        <title>Identification of Nocardia species via Next-generation sequencing and recognition of intraspecies genetic diversity.</title>
        <authorList>
            <person name="Li P."/>
            <person name="Li P."/>
            <person name="Lu B."/>
        </authorList>
    </citation>
    <scope>NUCLEOTIDE SEQUENCE [LARGE SCALE GENOMIC DNA]</scope>
    <source>
        <strain evidence="2 3">BJ06-0143</strain>
    </source>
</reference>
<dbReference type="RefSeq" id="WP_195002929.1">
    <property type="nucleotide sequence ID" value="NZ_JADLQN010000002.1"/>
</dbReference>
<dbReference type="InterPro" id="IPR036291">
    <property type="entry name" value="NAD(P)-bd_dom_sf"/>
</dbReference>
<dbReference type="InterPro" id="IPR051783">
    <property type="entry name" value="NAD(P)-dependent_oxidoreduct"/>
</dbReference>
<dbReference type="PANTHER" id="PTHR48079">
    <property type="entry name" value="PROTEIN YEEZ"/>
    <property type="match status" value="1"/>
</dbReference>
<evidence type="ECO:0000313" key="3">
    <source>
        <dbReference type="Proteomes" id="UP000707731"/>
    </source>
</evidence>
<dbReference type="InterPro" id="IPR013120">
    <property type="entry name" value="FAR_NAD-bd"/>
</dbReference>
<comment type="caution">
    <text evidence="2">The sequence shown here is derived from an EMBL/GenBank/DDBJ whole genome shotgun (WGS) entry which is preliminary data.</text>
</comment>
<evidence type="ECO:0000259" key="1">
    <source>
        <dbReference type="Pfam" id="PF07993"/>
    </source>
</evidence>
<name>A0ABS0DC81_9NOCA</name>
<evidence type="ECO:0000313" key="2">
    <source>
        <dbReference type="EMBL" id="MBF6356086.1"/>
    </source>
</evidence>
<organism evidence="2 3">
    <name type="scientific">Nocardia higoensis</name>
    <dbReference type="NCBI Taxonomy" id="228599"/>
    <lineage>
        <taxon>Bacteria</taxon>
        <taxon>Bacillati</taxon>
        <taxon>Actinomycetota</taxon>
        <taxon>Actinomycetes</taxon>
        <taxon>Mycobacteriales</taxon>
        <taxon>Nocardiaceae</taxon>
        <taxon>Nocardia</taxon>
    </lineage>
</organism>
<feature type="domain" description="Thioester reductase (TE)" evidence="1">
    <location>
        <begin position="5"/>
        <end position="236"/>
    </location>
</feature>
<dbReference type="EMBL" id="JADLQN010000002">
    <property type="protein sequence ID" value="MBF6356086.1"/>
    <property type="molecule type" value="Genomic_DNA"/>
</dbReference>
<protein>
    <submittedName>
        <fullName evidence="2">SDR family oxidoreductase</fullName>
    </submittedName>
</protein>
<accession>A0ABS0DC81</accession>
<sequence length="355" mass="38942">MTYLVTGATGFIGRFLVPALLRRDGDIHVLIRPGDAAAERFARCAAEWDGGERVRPVVGDLAEPGPTIDPAWVDEHRGTIAHVFHLATTIDHIGNADTDPEHLAALDPAATRRVVELARALEADRLHHLSTVDVSGDHRGPFTESMLDTCQHLTPRQRGRYESERVIRASGLDWRIYRPAIVIGHSRTGEVDESDVGTGRFFELLRRAGQLPRLLPVLVPQLGETNMVPVDFVAEALDHIAHSPAPAHSTFHLTDPARVRAVDALNLFADEAGAPHLVEVMGKNTLRKVLRMPGMQRMLPSVGLPEDALEHSEFGCWFDCANTTAALAGTGITVPPLADYAPRIWKTWNELATVR</sequence>
<dbReference type="Gene3D" id="3.40.50.720">
    <property type="entry name" value="NAD(P)-binding Rossmann-like Domain"/>
    <property type="match status" value="1"/>
</dbReference>
<gene>
    <name evidence="2" type="ORF">IU449_16315</name>
</gene>
<dbReference type="SUPFAM" id="SSF51735">
    <property type="entry name" value="NAD(P)-binding Rossmann-fold domains"/>
    <property type="match status" value="1"/>
</dbReference>
<keyword evidence="3" id="KW-1185">Reference proteome</keyword>
<dbReference type="Proteomes" id="UP000707731">
    <property type="component" value="Unassembled WGS sequence"/>
</dbReference>
<dbReference type="Pfam" id="PF07993">
    <property type="entry name" value="NAD_binding_4"/>
    <property type="match status" value="1"/>
</dbReference>